<protein>
    <recommendedName>
        <fullName evidence="4">Integrase core domain containing protein</fullName>
    </recommendedName>
</protein>
<dbReference type="Gramene" id="PGSC0003DMT400093891">
    <property type="protein sequence ID" value="PGSC0003DMT400093891"/>
    <property type="gene ID" value="PGSC0003DMG400043462"/>
</dbReference>
<feature type="region of interest" description="Disordered" evidence="1">
    <location>
        <begin position="53"/>
        <end position="104"/>
    </location>
</feature>
<sequence>MSPNCGLIKVTPTSSTDIRRIEVEYTQDEADRRRAAPMDTSLEVDVKSIPAEAILPTPASGPSSTSTSTPFQAPGPTTVSQPSTSGTTASRAPIIRPCSSIWGT</sequence>
<accession>M1DSY4</accession>
<evidence type="ECO:0000313" key="3">
    <source>
        <dbReference type="Proteomes" id="UP000011115"/>
    </source>
</evidence>
<dbReference type="InParanoid" id="M1DSY4"/>
<organism evidence="2 3">
    <name type="scientific">Solanum tuberosum</name>
    <name type="common">Potato</name>
    <dbReference type="NCBI Taxonomy" id="4113"/>
    <lineage>
        <taxon>Eukaryota</taxon>
        <taxon>Viridiplantae</taxon>
        <taxon>Streptophyta</taxon>
        <taxon>Embryophyta</taxon>
        <taxon>Tracheophyta</taxon>
        <taxon>Spermatophyta</taxon>
        <taxon>Magnoliopsida</taxon>
        <taxon>eudicotyledons</taxon>
        <taxon>Gunneridae</taxon>
        <taxon>Pentapetalae</taxon>
        <taxon>asterids</taxon>
        <taxon>lamiids</taxon>
        <taxon>Solanales</taxon>
        <taxon>Solanaceae</taxon>
        <taxon>Solanoideae</taxon>
        <taxon>Solaneae</taxon>
        <taxon>Solanum</taxon>
    </lineage>
</organism>
<keyword evidence="3" id="KW-1185">Reference proteome</keyword>
<evidence type="ECO:0000313" key="2">
    <source>
        <dbReference type="EnsemblPlants" id="PGSC0003DMT400093891"/>
    </source>
</evidence>
<dbReference type="EnsemblPlants" id="PGSC0003DMT400093891">
    <property type="protein sequence ID" value="PGSC0003DMT400093891"/>
    <property type="gene ID" value="PGSC0003DMG400043462"/>
</dbReference>
<reference evidence="3" key="1">
    <citation type="journal article" date="2011" name="Nature">
        <title>Genome sequence and analysis of the tuber crop potato.</title>
        <authorList>
            <consortium name="The Potato Genome Sequencing Consortium"/>
        </authorList>
    </citation>
    <scope>NUCLEOTIDE SEQUENCE [LARGE SCALE GENOMIC DNA]</scope>
    <source>
        <strain evidence="3">cv. DM1-3 516 R44</strain>
    </source>
</reference>
<reference evidence="2" key="2">
    <citation type="submission" date="2015-06" db="UniProtKB">
        <authorList>
            <consortium name="EnsemblPlants"/>
        </authorList>
    </citation>
    <scope>IDENTIFICATION</scope>
    <source>
        <strain evidence="2">DM1-3 516 R44</strain>
    </source>
</reference>
<dbReference type="Proteomes" id="UP000011115">
    <property type="component" value="Unassembled WGS sequence"/>
</dbReference>
<feature type="compositionally biased region" description="Polar residues" evidence="1">
    <location>
        <begin position="75"/>
        <end position="90"/>
    </location>
</feature>
<feature type="compositionally biased region" description="Low complexity" evidence="1">
    <location>
        <begin position="56"/>
        <end position="70"/>
    </location>
</feature>
<proteinExistence type="predicted"/>
<name>M1DSY4_SOLTU</name>
<evidence type="ECO:0008006" key="4">
    <source>
        <dbReference type="Google" id="ProtNLM"/>
    </source>
</evidence>
<dbReference type="AlphaFoldDB" id="M1DSY4"/>
<evidence type="ECO:0000256" key="1">
    <source>
        <dbReference type="SAM" id="MobiDB-lite"/>
    </source>
</evidence>
<dbReference type="PaxDb" id="4113-PGSC0003DMT400093891"/>
<dbReference type="HOGENOM" id="CLU_2254948_0_0_1"/>